<dbReference type="InterPro" id="IPR020057">
    <property type="entry name" value="Ribosomal_bL25_b-dom"/>
</dbReference>
<protein>
    <recommendedName>
        <fullName evidence="5">Large ribosomal subunit protein bL25</fullName>
    </recommendedName>
    <alternativeName>
        <fullName evidence="5">General stress protein CTC</fullName>
    </alternativeName>
</protein>
<keyword evidence="3 5" id="KW-0689">Ribosomal protein</keyword>
<name>A0A3N7IX14_9BURK</name>
<dbReference type="InterPro" id="IPR020930">
    <property type="entry name" value="Ribosomal_uL5_bac-type"/>
</dbReference>
<dbReference type="NCBIfam" id="TIGR00731">
    <property type="entry name" value="bL25_bact_ctc"/>
    <property type="match status" value="1"/>
</dbReference>
<gene>
    <name evidence="5" type="primary">rplY</name>
    <name evidence="5" type="synonym">ctc</name>
    <name evidence="9" type="ORF">DZC73_19675</name>
</gene>
<dbReference type="RefSeq" id="WP_124542073.1">
    <property type="nucleotide sequence ID" value="NZ_QUSW01000005.1"/>
</dbReference>
<dbReference type="Proteomes" id="UP000267464">
    <property type="component" value="Unassembled WGS sequence"/>
</dbReference>
<dbReference type="NCBIfam" id="NF004612">
    <property type="entry name" value="PRK05943.1"/>
    <property type="match status" value="1"/>
</dbReference>
<dbReference type="GO" id="GO:0008097">
    <property type="term" value="F:5S rRNA binding"/>
    <property type="evidence" value="ECO:0007669"/>
    <property type="project" value="InterPro"/>
</dbReference>
<dbReference type="InterPro" id="IPR001021">
    <property type="entry name" value="Ribosomal_bL25_long"/>
</dbReference>
<dbReference type="AlphaFoldDB" id="A0A3N7IX14"/>
<accession>A0A3N7IX14</accession>
<dbReference type="InterPro" id="IPR029751">
    <property type="entry name" value="Ribosomal_L25_dom"/>
</dbReference>
<dbReference type="GO" id="GO:0022625">
    <property type="term" value="C:cytosolic large ribosomal subunit"/>
    <property type="evidence" value="ECO:0007669"/>
    <property type="project" value="TreeGrafter"/>
</dbReference>
<dbReference type="SUPFAM" id="SSF50715">
    <property type="entry name" value="Ribosomal protein L25-like"/>
    <property type="match status" value="1"/>
</dbReference>
<reference evidence="9 10" key="1">
    <citation type="submission" date="2018-08" db="EMBL/GenBank/DDBJ databases">
        <authorList>
            <person name="Khan S.A."/>
            <person name="Jeon C.O."/>
            <person name="Chun B.H."/>
            <person name="Jeong S.E."/>
        </authorList>
    </citation>
    <scope>NUCLEOTIDE SEQUENCE [LARGE SCALE GENOMIC DNA]</scope>
    <source>
        <strain evidence="9 10">S-16</strain>
    </source>
</reference>
<dbReference type="CDD" id="cd00495">
    <property type="entry name" value="Ribosomal_L25_TL5_CTC"/>
    <property type="match status" value="1"/>
</dbReference>
<dbReference type="PANTHER" id="PTHR33284:SF1">
    <property type="entry name" value="RIBOSOMAL PROTEIN L25_GLN-TRNA SYNTHETASE, ANTI-CODON-BINDING DOMAIN-CONTAINING PROTEIN"/>
    <property type="match status" value="1"/>
</dbReference>
<comment type="caution">
    <text evidence="9">The sequence shown here is derived from an EMBL/GenBank/DDBJ whole genome shotgun (WGS) entry which is preliminary data.</text>
</comment>
<evidence type="ECO:0000256" key="3">
    <source>
        <dbReference type="ARBA" id="ARBA00022980"/>
    </source>
</evidence>
<comment type="function">
    <text evidence="5">This is one of the proteins that binds to the 5S RNA in the ribosome where it forms part of the central protuberance.</text>
</comment>
<evidence type="ECO:0000313" key="10">
    <source>
        <dbReference type="Proteomes" id="UP000267464"/>
    </source>
</evidence>
<evidence type="ECO:0000256" key="6">
    <source>
        <dbReference type="SAM" id="MobiDB-lite"/>
    </source>
</evidence>
<keyword evidence="2 5" id="KW-0694">RNA-binding</keyword>
<proteinExistence type="inferred from homology"/>
<keyword evidence="1 5" id="KW-0699">rRNA-binding</keyword>
<dbReference type="InterPro" id="IPR020056">
    <property type="entry name" value="Rbsml_bL25/Gln-tRNA_synth_N"/>
</dbReference>
<dbReference type="InterPro" id="IPR011035">
    <property type="entry name" value="Ribosomal_bL25/Gln-tRNA_synth"/>
</dbReference>
<dbReference type="Gene3D" id="2.40.240.10">
    <property type="entry name" value="Ribosomal Protein L25, Chain P"/>
    <property type="match status" value="1"/>
</dbReference>
<keyword evidence="4 5" id="KW-0687">Ribonucleoprotein</keyword>
<dbReference type="NCBIfam" id="NF004130">
    <property type="entry name" value="PRK05618.1-5"/>
    <property type="match status" value="1"/>
</dbReference>
<keyword evidence="10" id="KW-1185">Reference proteome</keyword>
<dbReference type="PANTHER" id="PTHR33284">
    <property type="entry name" value="RIBOSOMAL PROTEIN L25/GLN-TRNA SYNTHETASE, ANTI-CODON-BINDING DOMAIN-CONTAINING PROTEIN"/>
    <property type="match status" value="1"/>
</dbReference>
<evidence type="ECO:0000256" key="1">
    <source>
        <dbReference type="ARBA" id="ARBA00022730"/>
    </source>
</evidence>
<evidence type="ECO:0000259" key="8">
    <source>
        <dbReference type="Pfam" id="PF14693"/>
    </source>
</evidence>
<evidence type="ECO:0000313" key="9">
    <source>
        <dbReference type="EMBL" id="RQP23322.1"/>
    </source>
</evidence>
<evidence type="ECO:0000259" key="7">
    <source>
        <dbReference type="Pfam" id="PF01386"/>
    </source>
</evidence>
<dbReference type="Pfam" id="PF14693">
    <property type="entry name" value="Ribosomal_TL5_C"/>
    <property type="match status" value="1"/>
</dbReference>
<dbReference type="GO" id="GO:0003735">
    <property type="term" value="F:structural constituent of ribosome"/>
    <property type="evidence" value="ECO:0007669"/>
    <property type="project" value="InterPro"/>
</dbReference>
<evidence type="ECO:0000256" key="5">
    <source>
        <dbReference type="HAMAP-Rule" id="MF_01334"/>
    </source>
</evidence>
<evidence type="ECO:0000256" key="2">
    <source>
        <dbReference type="ARBA" id="ARBA00022884"/>
    </source>
</evidence>
<feature type="region of interest" description="Disordered" evidence="6">
    <location>
        <begin position="195"/>
        <end position="214"/>
    </location>
</feature>
<comment type="subunit">
    <text evidence="5">Part of the 50S ribosomal subunit; part of the 5S rRNA/L5/L18/L25 subcomplex. Contacts the 5S rRNA. Binds to the 5S rRNA independently of L5 and L18.</text>
</comment>
<dbReference type="Pfam" id="PF01386">
    <property type="entry name" value="Ribosomal_L25p"/>
    <property type="match status" value="1"/>
</dbReference>
<reference evidence="9 10" key="2">
    <citation type="submission" date="2018-12" db="EMBL/GenBank/DDBJ databases">
        <title>Rhizobacter gummiphilus sp. nov., a rubber-degrading bacterium isolated from the soil of a botanical garden in Japan.</title>
        <authorList>
            <person name="Shunsuke S.S."/>
        </authorList>
    </citation>
    <scope>NUCLEOTIDE SEQUENCE [LARGE SCALE GENOMIC DNA]</scope>
    <source>
        <strain evidence="9 10">S-16</strain>
    </source>
</reference>
<dbReference type="EMBL" id="QUSW01000005">
    <property type="protein sequence ID" value="RQP23322.1"/>
    <property type="molecule type" value="Genomic_DNA"/>
</dbReference>
<organism evidence="9 10">
    <name type="scientific">Piscinibacter terrae</name>
    <dbReference type="NCBI Taxonomy" id="2496871"/>
    <lineage>
        <taxon>Bacteria</taxon>
        <taxon>Pseudomonadati</taxon>
        <taxon>Pseudomonadota</taxon>
        <taxon>Betaproteobacteria</taxon>
        <taxon>Burkholderiales</taxon>
        <taxon>Sphaerotilaceae</taxon>
        <taxon>Piscinibacter</taxon>
    </lineage>
</organism>
<evidence type="ECO:0000256" key="4">
    <source>
        <dbReference type="ARBA" id="ARBA00023274"/>
    </source>
</evidence>
<dbReference type="HAMAP" id="MF_01334">
    <property type="entry name" value="Ribosomal_bL25_CTC"/>
    <property type="match status" value="1"/>
</dbReference>
<feature type="compositionally biased region" description="Basic and acidic residues" evidence="6">
    <location>
        <begin position="201"/>
        <end position="214"/>
    </location>
</feature>
<feature type="domain" description="Large ribosomal subunit protein bL25 beta" evidence="8">
    <location>
        <begin position="97"/>
        <end position="183"/>
    </location>
</feature>
<dbReference type="Gene3D" id="2.170.120.20">
    <property type="entry name" value="Ribosomal protein L25, beta domain"/>
    <property type="match status" value="1"/>
</dbReference>
<feature type="domain" description="Large ribosomal subunit protein bL25 L25" evidence="7">
    <location>
        <begin position="5"/>
        <end position="89"/>
    </location>
</feature>
<dbReference type="OrthoDB" id="9806411at2"/>
<dbReference type="GO" id="GO:0006412">
    <property type="term" value="P:translation"/>
    <property type="evidence" value="ECO:0007669"/>
    <property type="project" value="UniProtKB-UniRule"/>
</dbReference>
<dbReference type="InterPro" id="IPR037121">
    <property type="entry name" value="Ribosomal_bL25_C"/>
</dbReference>
<sequence>MKFVAFERTLQGTGASRRLRNAQKVPGIVYGAGEPAKIELDHNALFFALKKEAFHSTVLEMELAGKTEQVILRDYQMHAFRPIVLHVDFQRVDATTKITKKVPLHFANEENSPAVKTDKCLVNHVVTELMIQCLAAQLPEFIEVDLGNLAKGGSLHVNDIKLPAGSKVVLHGKKNPVIVSVSEQVAEEEAAPVVTAPVAAEKGKGKKDEKQNKR</sequence>
<comment type="similarity">
    <text evidence="5">Belongs to the bacterial ribosomal protein bL25 family. CTC subfamily.</text>
</comment>